<dbReference type="InterPro" id="IPR002099">
    <property type="entry name" value="MutL/Mlh/PMS"/>
</dbReference>
<evidence type="ECO:0000256" key="3">
    <source>
        <dbReference type="ARBA" id="ARBA00022729"/>
    </source>
</evidence>
<dbReference type="GO" id="GO:0005524">
    <property type="term" value="F:ATP binding"/>
    <property type="evidence" value="ECO:0007669"/>
    <property type="project" value="InterPro"/>
</dbReference>
<dbReference type="Gene3D" id="1.10.30.10">
    <property type="entry name" value="High mobility group box domain"/>
    <property type="match status" value="1"/>
</dbReference>
<reference evidence="10 11" key="1">
    <citation type="journal article" date="2020" name="Cell">
        <title>Large-Scale Comparative Analyses of Tick Genomes Elucidate Their Genetic Diversity and Vector Capacities.</title>
        <authorList>
            <consortium name="Tick Genome and Microbiome Consortium (TIGMIC)"/>
            <person name="Jia N."/>
            <person name="Wang J."/>
            <person name="Shi W."/>
            <person name="Du L."/>
            <person name="Sun Y."/>
            <person name="Zhan W."/>
            <person name="Jiang J.F."/>
            <person name="Wang Q."/>
            <person name="Zhang B."/>
            <person name="Ji P."/>
            <person name="Bell-Sakyi L."/>
            <person name="Cui X.M."/>
            <person name="Yuan T.T."/>
            <person name="Jiang B.G."/>
            <person name="Yang W.F."/>
            <person name="Lam T.T."/>
            <person name="Chang Q.C."/>
            <person name="Ding S.J."/>
            <person name="Wang X.J."/>
            <person name="Zhu J.G."/>
            <person name="Ruan X.D."/>
            <person name="Zhao L."/>
            <person name="Wei J.T."/>
            <person name="Ye R.Z."/>
            <person name="Que T.C."/>
            <person name="Du C.H."/>
            <person name="Zhou Y.H."/>
            <person name="Cheng J.X."/>
            <person name="Dai P.F."/>
            <person name="Guo W.B."/>
            <person name="Han X.H."/>
            <person name="Huang E.J."/>
            <person name="Li L.F."/>
            <person name="Wei W."/>
            <person name="Gao Y.C."/>
            <person name="Liu J.Z."/>
            <person name="Shao H.Z."/>
            <person name="Wang X."/>
            <person name="Wang C.C."/>
            <person name="Yang T.C."/>
            <person name="Huo Q.B."/>
            <person name="Li W."/>
            <person name="Chen H.Y."/>
            <person name="Chen S.E."/>
            <person name="Zhou L.G."/>
            <person name="Ni X.B."/>
            <person name="Tian J.H."/>
            <person name="Sheng Y."/>
            <person name="Liu T."/>
            <person name="Pan Y.S."/>
            <person name="Xia L.Y."/>
            <person name="Li J."/>
            <person name="Zhao F."/>
            <person name="Cao W.C."/>
        </authorList>
    </citation>
    <scope>NUCLEOTIDE SEQUENCE [LARGE SCALE GENOMIC DNA]</scope>
    <source>
        <strain evidence="10">HaeL-2018</strain>
    </source>
</reference>
<dbReference type="InterPro" id="IPR036910">
    <property type="entry name" value="HMG_box_dom_sf"/>
</dbReference>
<comment type="subcellular location">
    <subcellularLocation>
        <location evidence="1">Membrane</location>
        <topology evidence="1">Single-pass type I membrane protein</topology>
    </subcellularLocation>
</comment>
<dbReference type="PROSITE" id="PS50118">
    <property type="entry name" value="HMG_BOX_2"/>
    <property type="match status" value="1"/>
</dbReference>
<keyword evidence="7" id="KW-0238">DNA-binding</keyword>
<keyword evidence="4" id="KW-1133">Transmembrane helix</keyword>
<dbReference type="InterPro" id="IPR009071">
    <property type="entry name" value="HMG_box_dom"/>
</dbReference>
<dbReference type="GO" id="GO:0016020">
    <property type="term" value="C:membrane"/>
    <property type="evidence" value="ECO:0007669"/>
    <property type="project" value="UniProtKB-SubCell"/>
</dbReference>
<evidence type="ECO:0000256" key="8">
    <source>
        <dbReference type="SAM" id="MobiDB-lite"/>
    </source>
</evidence>
<keyword evidence="6" id="KW-0325">Glycoprotein</keyword>
<dbReference type="SUPFAM" id="SSF55874">
    <property type="entry name" value="ATPase domain of HSP90 chaperone/DNA topoisomerase II/histidine kinase"/>
    <property type="match status" value="1"/>
</dbReference>
<feature type="region of interest" description="Disordered" evidence="8">
    <location>
        <begin position="963"/>
        <end position="1005"/>
    </location>
</feature>
<keyword evidence="7" id="KW-0539">Nucleus</keyword>
<dbReference type="Pfam" id="PF00505">
    <property type="entry name" value="HMG_box"/>
    <property type="match status" value="1"/>
</dbReference>
<organism evidence="10 11">
    <name type="scientific">Haemaphysalis longicornis</name>
    <name type="common">Bush tick</name>
    <dbReference type="NCBI Taxonomy" id="44386"/>
    <lineage>
        <taxon>Eukaryota</taxon>
        <taxon>Metazoa</taxon>
        <taxon>Ecdysozoa</taxon>
        <taxon>Arthropoda</taxon>
        <taxon>Chelicerata</taxon>
        <taxon>Arachnida</taxon>
        <taxon>Acari</taxon>
        <taxon>Parasitiformes</taxon>
        <taxon>Ixodida</taxon>
        <taxon>Ixodoidea</taxon>
        <taxon>Ixodidae</taxon>
        <taxon>Haemaphysalinae</taxon>
        <taxon>Haemaphysalis</taxon>
    </lineage>
</organism>
<dbReference type="InterPro" id="IPR013507">
    <property type="entry name" value="DNA_mismatch_S5_2-like"/>
</dbReference>
<dbReference type="PANTHER" id="PTHR31386:SF2">
    <property type="entry name" value="SIMILAR TO RIKEN CDNA 2510039O18"/>
    <property type="match status" value="1"/>
</dbReference>
<sequence length="1254" mass="139320">MVLALVMYIGPSLFRWVRHKTPIMIDPSIGCVALNIDPFLRDVGEFDASLYRSYESSTDKRLLSFVGNGKVGFSVDDDNTLFIFNNRTLSLALPFHPGVEITYPQASQQEGIVVHFVKGTVFRYQCFNKRRKTITVSHTYFAHRTIPSLLVQNIKIVNPLSDPLTVGIEQKGSTTVNLQAKPFGIKDRYGQDNIIWHGKVSPGGTKDTVIAFALVTPKLPSSVTVEPKSSTILRIQTLVEYSGPVKMEQFPSTVTQLQSFLKEEMQRVVSIESHILRNMHVDAWSQLWSTGFAISQSKAYGALNGDVINGTIYYILSHQRAPATEWNTGPAEHRELQALLAYPEHCYGGHHTLQASTLWADLSSLSSVTNAVNLWMLTLENQGCSKLIKIGGFCWPACLSCTQPKDLHRELFFRRISYGNATHLNVSVVLGDDNKALLRVWLDRSDRDYYACDGGCLDPPVKLDFKAKQFPVKVTDPITAVLYITSDLEHMKELSQTIHVKEVVEVFILFEVYRFGQFSILCFQFDYGLDRIEVVDNGNGVTEEDLPFMVLPGYTSKIKSSEDLLSLSTYGFRGHGLSAIAAISSRLTIASGLKNHDQGLALCFDSQGNVTSKKVLPWNGGTRVTVEEVFKNIPVRRKYLDVVKAKSAQLKKIQHFLHTMAIACPGVGLSLHHNKSVVWTKVPVKTMREAIGQVYGIGTLQMMQYSETHDDSTGTTVRLFVPNVNVDEKDKVPSSSEHDKSIILVNRRPVYVKEMTRCLQKEFSVALGIQDGSTAKHPISVTSIDVPPSDLDVNLEPDKTAVTFAKKDAVLQIFEDLVKKAFNTTSAKENTADVIDRPVTTRMVTSENAAAAQNQCQGNEEPSDSLDWLLEDFVEPDRAFEDVARSVGKDLPPTPDGNKENVASVAEMTEPVLPKSADLIAPPESATDVQTEKTFATPKKLPAPLAAPQRQASMWSLGAIQNSQGRTVTEPTAIGGGLPRKRPMFSPMKDRTPSKKMRTPSKPSGVQRWIKDMLGSQKQSAKEVYCARRKEEILSQVPEMPLEELSELLEEGWASLTPDKRQEYQKQAEATVLPHCCRSKPAPSSHQPQPKEVTSPRPPTSTWKRAELQFSMNALKERFEDYCHLSQAPPGLETSLVGPLHGCPNDAWVVWHKASLCTLNTGRLREAVTFRRLVATYSLPSEAADPPISVTSTEEAARMVRNMAPKMTLGEVRELLTEQGDLLEELCVHNRPICTQFFAIGSSAELTQQESMIG</sequence>
<keyword evidence="2" id="KW-0812">Transmembrane</keyword>
<feature type="DNA-binding region" description="HMG box" evidence="7">
    <location>
        <begin position="1015"/>
        <end position="1069"/>
    </location>
</feature>
<dbReference type="Gene3D" id="3.30.230.10">
    <property type="match status" value="1"/>
</dbReference>
<dbReference type="EMBL" id="JABSTR010000004">
    <property type="protein sequence ID" value="KAH9366286.1"/>
    <property type="molecule type" value="Genomic_DNA"/>
</dbReference>
<dbReference type="InterPro" id="IPR020568">
    <property type="entry name" value="Ribosomal_Su5_D2-typ_SF"/>
</dbReference>
<gene>
    <name evidence="10" type="ORF">HPB48_010299</name>
</gene>
<evidence type="ECO:0000256" key="4">
    <source>
        <dbReference type="ARBA" id="ARBA00022989"/>
    </source>
</evidence>
<dbReference type="Pfam" id="PF10222">
    <property type="entry name" value="DUF2152"/>
    <property type="match status" value="1"/>
</dbReference>
<dbReference type="AlphaFoldDB" id="A0A9J6FIT9"/>
<dbReference type="Gene3D" id="3.30.565.10">
    <property type="entry name" value="Histidine kinase-like ATPase, C-terminal domain"/>
    <property type="match status" value="1"/>
</dbReference>
<dbReference type="GO" id="GO:0005634">
    <property type="term" value="C:nucleus"/>
    <property type="evidence" value="ECO:0007669"/>
    <property type="project" value="UniProtKB-UniRule"/>
</dbReference>
<dbReference type="GO" id="GO:0006298">
    <property type="term" value="P:mismatch repair"/>
    <property type="evidence" value="ECO:0007669"/>
    <property type="project" value="InterPro"/>
</dbReference>
<feature type="domain" description="HMG box" evidence="9">
    <location>
        <begin position="1015"/>
        <end position="1069"/>
    </location>
</feature>
<keyword evidence="3" id="KW-0732">Signal</keyword>
<protein>
    <recommendedName>
        <fullName evidence="9">HMG box domain-containing protein</fullName>
    </recommendedName>
</protein>
<keyword evidence="5" id="KW-0472">Membrane</keyword>
<dbReference type="InterPro" id="IPR014721">
    <property type="entry name" value="Ribsml_uS5_D2-typ_fold_subgr"/>
</dbReference>
<dbReference type="GO" id="GO:0030983">
    <property type="term" value="F:mismatched DNA binding"/>
    <property type="evidence" value="ECO:0007669"/>
    <property type="project" value="InterPro"/>
</dbReference>
<dbReference type="Proteomes" id="UP000821853">
    <property type="component" value="Chromosome 2"/>
</dbReference>
<dbReference type="NCBIfam" id="TIGR00585">
    <property type="entry name" value="mutl"/>
    <property type="match status" value="1"/>
</dbReference>
<evidence type="ECO:0000256" key="2">
    <source>
        <dbReference type="ARBA" id="ARBA00022692"/>
    </source>
</evidence>
<feature type="region of interest" description="Disordered" evidence="8">
    <location>
        <begin position="1076"/>
        <end position="1101"/>
    </location>
</feature>
<dbReference type="SMART" id="SM01340">
    <property type="entry name" value="DNA_mis_repair"/>
    <property type="match status" value="1"/>
</dbReference>
<evidence type="ECO:0000256" key="6">
    <source>
        <dbReference type="ARBA" id="ARBA00023180"/>
    </source>
</evidence>
<dbReference type="InterPro" id="IPR018795">
    <property type="entry name" value="K2013-like"/>
</dbReference>
<evidence type="ECO:0000259" key="9">
    <source>
        <dbReference type="PROSITE" id="PS50118"/>
    </source>
</evidence>
<name>A0A9J6FIT9_HAELO</name>
<dbReference type="SUPFAM" id="SSF54211">
    <property type="entry name" value="Ribosomal protein S5 domain 2-like"/>
    <property type="match status" value="1"/>
</dbReference>
<accession>A0A9J6FIT9</accession>
<dbReference type="VEuPathDB" id="VectorBase:HLOH_062298"/>
<dbReference type="SUPFAM" id="SSF47095">
    <property type="entry name" value="HMG-box"/>
    <property type="match status" value="1"/>
</dbReference>
<dbReference type="Pfam" id="PF01119">
    <property type="entry name" value="DNA_mis_repair"/>
    <property type="match status" value="1"/>
</dbReference>
<keyword evidence="11" id="KW-1185">Reference proteome</keyword>
<dbReference type="OrthoDB" id="10017443at2759"/>
<evidence type="ECO:0000313" key="10">
    <source>
        <dbReference type="EMBL" id="KAH9366286.1"/>
    </source>
</evidence>
<dbReference type="PANTHER" id="PTHR31386">
    <property type="entry name" value="UNCHARACTERIZED PROTEIN KIAA2013"/>
    <property type="match status" value="1"/>
</dbReference>
<proteinExistence type="predicted"/>
<evidence type="ECO:0000313" key="11">
    <source>
        <dbReference type="Proteomes" id="UP000821853"/>
    </source>
</evidence>
<evidence type="ECO:0000256" key="7">
    <source>
        <dbReference type="PROSITE-ProRule" id="PRU00267"/>
    </source>
</evidence>
<dbReference type="InterPro" id="IPR036890">
    <property type="entry name" value="HATPase_C_sf"/>
</dbReference>
<comment type="caution">
    <text evidence="10">The sequence shown here is derived from an EMBL/GenBank/DDBJ whole genome shotgun (WGS) entry which is preliminary data.</text>
</comment>
<evidence type="ECO:0000256" key="5">
    <source>
        <dbReference type="ARBA" id="ARBA00023136"/>
    </source>
</evidence>
<evidence type="ECO:0000256" key="1">
    <source>
        <dbReference type="ARBA" id="ARBA00004479"/>
    </source>
</evidence>